<evidence type="ECO:0000313" key="3">
    <source>
        <dbReference type="EMBL" id="OSY52463.1"/>
    </source>
</evidence>
<evidence type="ECO:0000256" key="1">
    <source>
        <dbReference type="SAM" id="MobiDB-lite"/>
    </source>
</evidence>
<proteinExistence type="predicted"/>
<dbReference type="InterPro" id="IPR007061">
    <property type="entry name" value="MST-like"/>
</dbReference>
<dbReference type="EMBL" id="MIFZ01000173">
    <property type="protein sequence ID" value="OSY52463.1"/>
    <property type="molecule type" value="Genomic_DNA"/>
</dbReference>
<reference evidence="3 4" key="2">
    <citation type="submission" date="2016-09" db="EMBL/GenBank/DDBJ databases">
        <title>Streptomyces fradiae DSM40063, a candidate organism with high potential of specific P450 cytochromes.</title>
        <authorList>
            <person name="Grumaz C."/>
            <person name="Vainshtein Y."/>
            <person name="Kirstahler P."/>
            <person name="Sohn K."/>
        </authorList>
    </citation>
    <scope>NUCLEOTIDE SEQUENCE [LARGE SCALE GENOMIC DNA]</scope>
    <source>
        <strain evidence="3 4">DSM 40063</strain>
    </source>
</reference>
<evidence type="ECO:0000313" key="5">
    <source>
        <dbReference type="Proteomes" id="UP000731519"/>
    </source>
</evidence>
<evidence type="ECO:0000313" key="2">
    <source>
        <dbReference type="EMBL" id="KAF0646207.1"/>
    </source>
</evidence>
<name>A0A1Y2NY52_STRFR</name>
<dbReference type="Proteomes" id="UP000194318">
    <property type="component" value="Unassembled WGS sequence"/>
</dbReference>
<sequence>MVVLPHRRLVTSIEVSARCVAAVVGLGRIAGLLSVARGWVAASLKEDHVTDLKAELHRELRAGRAGLLSKLDGLTAYDMRRPMTPTATNLLGLVKHLAGLEYGYLGASFDRPAPEPLAWVEDGSIWDGADMWARPDESGKYIVELYRRACAHADRTITDLALDTPGQVPHWPEDRRATTLGVLLVRMVSETARHAGHADVLRELIDGEAGPDHDGFGDEAEWRRYHARVQAAADTHRASGGPRCVSRSRRPL</sequence>
<reference evidence="2 5" key="1">
    <citation type="submission" date="2013-05" db="EMBL/GenBank/DDBJ databases">
        <title>Genome Sequence of Streptomyces fradiae.</title>
        <authorList>
            <person name="Kirby R."/>
        </authorList>
    </citation>
    <scope>NUCLEOTIDE SEQUENCE [LARGE SCALE GENOMIC DNA]</scope>
    <source>
        <strain evidence="2 5">ATCC 10745</strain>
    </source>
</reference>
<protein>
    <submittedName>
        <fullName evidence="3">DinB superfamily protein</fullName>
    </submittedName>
</protein>
<evidence type="ECO:0000313" key="4">
    <source>
        <dbReference type="Proteomes" id="UP000194318"/>
    </source>
</evidence>
<dbReference type="Gene3D" id="1.20.120.450">
    <property type="entry name" value="dinb family like domain"/>
    <property type="match status" value="1"/>
</dbReference>
<accession>A0A1Y2NY52</accession>
<dbReference type="EMBL" id="ASYR01000061">
    <property type="protein sequence ID" value="KAF0646207.1"/>
    <property type="molecule type" value="Genomic_DNA"/>
</dbReference>
<comment type="caution">
    <text evidence="3">The sequence shown here is derived from an EMBL/GenBank/DDBJ whole genome shotgun (WGS) entry which is preliminary data.</text>
</comment>
<dbReference type="Proteomes" id="UP000731519">
    <property type="component" value="Unassembled WGS sequence"/>
</dbReference>
<dbReference type="SUPFAM" id="SSF109854">
    <property type="entry name" value="DinB/YfiT-like putative metalloenzymes"/>
    <property type="match status" value="1"/>
</dbReference>
<keyword evidence="5" id="KW-1185">Reference proteome</keyword>
<feature type="region of interest" description="Disordered" evidence="1">
    <location>
        <begin position="232"/>
        <end position="252"/>
    </location>
</feature>
<gene>
    <name evidence="3" type="ORF">BG846_01882</name>
    <name evidence="2" type="ORF">K701_29905</name>
</gene>
<dbReference type="InterPro" id="IPR034660">
    <property type="entry name" value="DinB/YfiT-like"/>
</dbReference>
<dbReference type="Pfam" id="PF04978">
    <property type="entry name" value="MST"/>
    <property type="match status" value="1"/>
</dbReference>
<dbReference type="AlphaFoldDB" id="A0A1Y2NY52"/>
<organism evidence="3 4">
    <name type="scientific">Streptomyces fradiae ATCC 10745 = DSM 40063</name>
    <dbReference type="NCBI Taxonomy" id="1319510"/>
    <lineage>
        <taxon>Bacteria</taxon>
        <taxon>Bacillati</taxon>
        <taxon>Actinomycetota</taxon>
        <taxon>Actinomycetes</taxon>
        <taxon>Kitasatosporales</taxon>
        <taxon>Streptomycetaceae</taxon>
        <taxon>Streptomyces</taxon>
    </lineage>
</organism>